<gene>
    <name evidence="2" type="ORF">B1H18_02145</name>
</gene>
<organism evidence="2 3">
    <name type="scientific">Streptomyces tsukubensis</name>
    <dbReference type="NCBI Taxonomy" id="83656"/>
    <lineage>
        <taxon>Bacteria</taxon>
        <taxon>Bacillati</taxon>
        <taxon>Actinomycetota</taxon>
        <taxon>Actinomycetes</taxon>
        <taxon>Kitasatosporales</taxon>
        <taxon>Streptomycetaceae</taxon>
        <taxon>Streptomyces</taxon>
    </lineage>
</organism>
<sequence>MSETMSGRDCQINARVDAVGPGWVPLLTRLHTDLSELAAGYQIESFGAEFGRLRLQVADRYDADGEFDGEFADAAAALVDAAILASQRTCEDCGAEGRPRFRGDRHRTWIRTLCEHCRVEPAPQDTLGPAPATAPEWRRAE</sequence>
<keyword evidence="3" id="KW-1185">Reference proteome</keyword>
<evidence type="ECO:0000256" key="1">
    <source>
        <dbReference type="SAM" id="MobiDB-lite"/>
    </source>
</evidence>
<comment type="caution">
    <text evidence="2">The sequence shown here is derived from an EMBL/GenBank/DDBJ whole genome shotgun (WGS) entry which is preliminary data.</text>
</comment>
<dbReference type="RefSeq" id="WP_179120018.1">
    <property type="nucleotide sequence ID" value="NZ_CP045178.1"/>
</dbReference>
<name>A0A1V4AHC8_9ACTN</name>
<protein>
    <recommendedName>
        <fullName evidence="4">TraR/DksA family transcriptional regulator</fullName>
    </recommendedName>
</protein>
<evidence type="ECO:0008006" key="4">
    <source>
        <dbReference type="Google" id="ProtNLM"/>
    </source>
</evidence>
<accession>A0A1V4AHC8</accession>
<reference evidence="2 3" key="1">
    <citation type="submission" date="2017-02" db="EMBL/GenBank/DDBJ databases">
        <title>Draft Genome Sequence of Streptomyces tsukubaensis F601, a Producer of the immunosuppressant tacrolimus FK506.</title>
        <authorList>
            <person name="Zong G."/>
            <person name="Zhong C."/>
            <person name="Fu J."/>
            <person name="Qin R."/>
            <person name="Cao G."/>
        </authorList>
    </citation>
    <scope>NUCLEOTIDE SEQUENCE [LARGE SCALE GENOMIC DNA]</scope>
    <source>
        <strain evidence="2 3">F601</strain>
    </source>
</reference>
<evidence type="ECO:0000313" key="3">
    <source>
        <dbReference type="Proteomes" id="UP000190539"/>
    </source>
</evidence>
<evidence type="ECO:0000313" key="2">
    <source>
        <dbReference type="EMBL" id="OON82853.1"/>
    </source>
</evidence>
<dbReference type="Proteomes" id="UP000190539">
    <property type="component" value="Unassembled WGS sequence"/>
</dbReference>
<proteinExistence type="predicted"/>
<dbReference type="AlphaFoldDB" id="A0A1V4AHC8"/>
<dbReference type="EMBL" id="MVFC01000001">
    <property type="protein sequence ID" value="OON82853.1"/>
    <property type="molecule type" value="Genomic_DNA"/>
</dbReference>
<feature type="region of interest" description="Disordered" evidence="1">
    <location>
        <begin position="121"/>
        <end position="141"/>
    </location>
</feature>